<feature type="signal peptide" evidence="1">
    <location>
        <begin position="1"/>
        <end position="20"/>
    </location>
</feature>
<evidence type="ECO:0000256" key="1">
    <source>
        <dbReference type="SAM" id="SignalP"/>
    </source>
</evidence>
<gene>
    <name evidence="3" type="ORF">MFFC18_49020</name>
</gene>
<dbReference type="Gene3D" id="3.20.20.140">
    <property type="entry name" value="Metal-dependent hydrolases"/>
    <property type="match status" value="1"/>
</dbReference>
<reference evidence="3 4" key="1">
    <citation type="submission" date="2019-08" db="EMBL/GenBank/DDBJ databases">
        <title>Deep-cultivation of Planctomycetes and their phenomic and genomic characterization uncovers novel biology.</title>
        <authorList>
            <person name="Wiegand S."/>
            <person name="Jogler M."/>
            <person name="Boedeker C."/>
            <person name="Pinto D."/>
            <person name="Vollmers J."/>
            <person name="Rivas-Marin E."/>
            <person name="Kohn T."/>
            <person name="Peeters S.H."/>
            <person name="Heuer A."/>
            <person name="Rast P."/>
            <person name="Oberbeckmann S."/>
            <person name="Bunk B."/>
            <person name="Jeske O."/>
            <person name="Meyerdierks A."/>
            <person name="Storesund J.E."/>
            <person name="Kallscheuer N."/>
            <person name="Luecker S."/>
            <person name="Lage O.M."/>
            <person name="Pohl T."/>
            <person name="Merkel B.J."/>
            <person name="Hornburger P."/>
            <person name="Mueller R.-W."/>
            <person name="Bruemmer F."/>
            <person name="Labrenz M."/>
            <person name="Spormann A.M."/>
            <person name="Op den Camp H."/>
            <person name="Overmann J."/>
            <person name="Amann R."/>
            <person name="Jetten M.S.M."/>
            <person name="Mascher T."/>
            <person name="Medema M.H."/>
            <person name="Devos D.P."/>
            <person name="Kaster A.-K."/>
            <person name="Ovreas L."/>
            <person name="Rohde M."/>
            <person name="Galperin M.Y."/>
            <person name="Jogler C."/>
        </authorList>
    </citation>
    <scope>NUCLEOTIDE SEQUENCE [LARGE SCALE GENOMIC DNA]</scope>
    <source>
        <strain evidence="3 4">FC18</strain>
    </source>
</reference>
<dbReference type="PANTHER" id="PTHR43135:SF3">
    <property type="entry name" value="ALPHA-D-RIBOSE 1-METHYLPHOSPHONATE 5-TRIPHOSPHATE DIPHOSPHATASE"/>
    <property type="match status" value="1"/>
</dbReference>
<dbReference type="OrthoDB" id="9797498at2"/>
<keyword evidence="1" id="KW-0732">Signal</keyword>
<dbReference type="RefSeq" id="WP_075082759.1">
    <property type="nucleotide sequence ID" value="NZ_CP042912.1"/>
</dbReference>
<protein>
    <submittedName>
        <fullName evidence="3">Imidazolonepropionase</fullName>
    </submittedName>
</protein>
<dbReference type="Proteomes" id="UP000322214">
    <property type="component" value="Chromosome"/>
</dbReference>
<evidence type="ECO:0000313" key="4">
    <source>
        <dbReference type="Proteomes" id="UP000322214"/>
    </source>
</evidence>
<dbReference type="PANTHER" id="PTHR43135">
    <property type="entry name" value="ALPHA-D-RIBOSE 1-METHYLPHOSPHONATE 5-TRIPHOSPHATE DIPHOSPHATASE"/>
    <property type="match status" value="1"/>
</dbReference>
<dbReference type="STRING" id="980251.GCA_001642875_04963"/>
<feature type="domain" description="Amidohydrolase-related" evidence="2">
    <location>
        <begin position="74"/>
        <end position="424"/>
    </location>
</feature>
<evidence type="ECO:0000259" key="2">
    <source>
        <dbReference type="Pfam" id="PF01979"/>
    </source>
</evidence>
<dbReference type="InterPro" id="IPR011059">
    <property type="entry name" value="Metal-dep_hydrolase_composite"/>
</dbReference>
<dbReference type="InterPro" id="IPR051781">
    <property type="entry name" value="Metallo-dep_Hydrolase"/>
</dbReference>
<organism evidence="3 4">
    <name type="scientific">Mariniblastus fucicola</name>
    <dbReference type="NCBI Taxonomy" id="980251"/>
    <lineage>
        <taxon>Bacteria</taxon>
        <taxon>Pseudomonadati</taxon>
        <taxon>Planctomycetota</taxon>
        <taxon>Planctomycetia</taxon>
        <taxon>Pirellulales</taxon>
        <taxon>Pirellulaceae</taxon>
        <taxon>Mariniblastus</taxon>
    </lineage>
</organism>
<accession>A0A5B9PH91</accession>
<dbReference type="SUPFAM" id="SSF51556">
    <property type="entry name" value="Metallo-dependent hydrolases"/>
    <property type="match status" value="1"/>
</dbReference>
<dbReference type="EMBL" id="CP042912">
    <property type="protein sequence ID" value="QEG24979.1"/>
    <property type="molecule type" value="Genomic_DNA"/>
</dbReference>
<dbReference type="AlphaFoldDB" id="A0A5B9PH91"/>
<keyword evidence="4" id="KW-1185">Reference proteome</keyword>
<dbReference type="InterPro" id="IPR057744">
    <property type="entry name" value="OTAase-like"/>
</dbReference>
<dbReference type="SUPFAM" id="SSF51338">
    <property type="entry name" value="Composite domain of metallo-dependent hydrolases"/>
    <property type="match status" value="1"/>
</dbReference>
<dbReference type="InterPro" id="IPR006680">
    <property type="entry name" value="Amidohydro-rel"/>
</dbReference>
<dbReference type="GO" id="GO:0016810">
    <property type="term" value="F:hydrolase activity, acting on carbon-nitrogen (but not peptide) bonds"/>
    <property type="evidence" value="ECO:0007669"/>
    <property type="project" value="InterPro"/>
</dbReference>
<dbReference type="KEGG" id="mff:MFFC18_49020"/>
<evidence type="ECO:0000313" key="3">
    <source>
        <dbReference type="EMBL" id="QEG24979.1"/>
    </source>
</evidence>
<dbReference type="Pfam" id="PF01979">
    <property type="entry name" value="Amidohydro_1"/>
    <property type="match status" value="1"/>
</dbReference>
<proteinExistence type="predicted"/>
<feature type="chain" id="PRO_5022735702" evidence="1">
    <location>
        <begin position="21"/>
        <end position="428"/>
    </location>
</feature>
<dbReference type="Gene3D" id="2.30.40.10">
    <property type="entry name" value="Urease, subunit C, domain 1"/>
    <property type="match status" value="1"/>
</dbReference>
<name>A0A5B9PH91_9BACT</name>
<dbReference type="InterPro" id="IPR032466">
    <property type="entry name" value="Metal_Hydrolase"/>
</dbReference>
<dbReference type="CDD" id="cd01299">
    <property type="entry name" value="Met_dep_hydrolase_A"/>
    <property type="match status" value="1"/>
</dbReference>
<sequence precursor="true">MIRTILVVVALLFLQAVGSAQTVIHAGKLINGKDGKVHDEMTIVIGKGKIAAVEEGYLDPTDDLVTVIDLKDHTVMPGLMDMHTHLMMQHHKKIYSDKFFMNDADFALRSTTYAKKTLLAGFTTVRELGDNGTNSVSLRKAIDNGWIVGPRIFTAGKSLATTGGHADPTNGMKGSFKRDGTPVDGVVNGVDDARKAVRQRYKDGADLIKLTATGGVLSLAVNGQNPQFTKDELEAIVEIAKDYEMTVAVHAHGTEGMKRAVLAGVNSIEHGTYMTPEVMELMKERGTYYVPTLMAGDWVAMKAKEDDYFPAVVRPKAAAIGPVIMKTFAKAHASGVRIAFGTDSGVSPHGENAREFELMVAGGMTPMQAIQSATLEASKLLRIEDRLGTIEKGKLADIVAVKGDPIENISLMKNVAFVMKEGTVFKDE</sequence>